<dbReference type="InterPro" id="IPR013584">
    <property type="entry name" value="RAP"/>
</dbReference>
<gene>
    <name evidence="3" type="ORF">PRCDC_0627300</name>
</gene>
<evidence type="ECO:0000256" key="1">
    <source>
        <dbReference type="SAM" id="MobiDB-lite"/>
    </source>
</evidence>
<accession>A0A060RPX6</accession>
<feature type="region of interest" description="Disordered" evidence="1">
    <location>
        <begin position="662"/>
        <end position="698"/>
    </location>
</feature>
<dbReference type="Proteomes" id="UP000027581">
    <property type="component" value="Unassembled WGS sequence"/>
</dbReference>
<feature type="domain" description="RAP" evidence="2">
    <location>
        <begin position="1422"/>
        <end position="1485"/>
    </location>
</feature>
<sequence>MLTRGRDIITHFHFNFPIFFNIRYKCNLNLKKTNNHFLKNLCNKNVINNMDCLNLIENMKYVNENNVSKDIILRYIEKLKCVNNMWNVNKIYVILKTLIKYNIYDMILLNKIENNIININIVDDIKKDYYENIYIIRISYVLYAFYYFLNKNINLQVVDKLINILHRKIDYIIYHKDFFNEFILNHIKKYDEQNKKNVTYKKDTPCNDLLKDRDIKVGTNNVKKKISNISNMSNVYNISNHMSNNIHDNITQQPLTLQYDTNHSRDMFVRNINFHEIYLSIITLKKLGYNKNEEFINKLKFLFYFNCINLDNKINDKDLKYITLLFNIFYEDTDLYLLSIVKYVLLENEKKNNMFPETNENKNVCSIHDLSLIMLTYYNKKKGKKKEHTIYEEEHKQSKIKQNDIKQNDINQHNIKQNDIKQNDINQHNIKQNDINQHNIKQNDIKQNDIKQNDIKQYNIKQNDIEQNNINQNDIKQSDYAKEEPSITYNNFEDTNYQVKDNIISIIDHINYLSDYKKMNLKYMLSYIKSRYDTNYDLKDIIYNNVLHLLYKKYEHNVNMNENKGIDKEEKEKKKKKFNNNNNNIYYENITEDLQSLSELIKIYNTYLKYDIDILYYIYIKKYIEYCNIETIMNIFQAYIFVYNINNEDSKNYNYIISSNEKQQMKDKKEEDNKENNNENKNKNKNNNNNNNNDNDNSYNKYHCDVRMNIRNNLTNLNNVVIQIISSKSLYRLYHMSNINQISHILYYLYQIYNIIENNIYEELYINKLYNHIKNIALIRLKKFLNNQENKRNIDTFNVEHNEEGSTLKNIECDNFVSEKYMETLKNDDKYNNYIGYNNNNNNNNTSHNNIIYNQDYKYYNNDKMNNILSYEHMIIKRNEKLEKKNIEEKKEFNEYKNMYTFKYTNDIINSIILLFNIFSKRSDTKNISSMILKILKKSQFHESNYSCSTYINILNSFAKLRYRNVNMIHMLLLKIKENIDTLHFLEYTNLIISLSKLNIVDTDFNKYDNNIFFNGNHKIRNNNNNNNNNDKDGINHIFLNKYNDNEVDGINYIQVTNNLYDILKKIDEKIYSVSFVPCYKMILIISNLLHSYIVLGFDKIHFKSINRMIECVHDYIFLYFNKKALHKHDASNEMSFVKNEDSTRTKVHMNDEQNDLYKISNNTKYFFNKNHFWYFSGKNDIIITKSQGDEVQNKEIEQQEGSKFEEINKEKKLYLPVQSLYQIYLFYIYFNMYVKYLFTCYINCCNEEKGVSKEDKEMIGIKNRYNTINKFDHNVSYNYSSFNTMYSPYMFLKNKKTYNEEVFDGSLHKILSESSIYVLNNLFNFVKYINNFLHKASYEKYNFFLPFLNDNIKSQKKNEDLIEQVKACRVHYNEYNKKIASSSFHRDVFITLRALDVKNMECEVPFLDGIYTIDIVIGNKICIEINGHNHYYYDKDMKRCYDKIEAQNLIKYYLLSKKYKLILVNYFEWVNLSTVEEKKEFLMKKIKSTNMF</sequence>
<dbReference type="PhylomeDB" id="A0A060RPX6"/>
<protein>
    <submittedName>
        <fullName evidence="3">RAP protein, putative</fullName>
    </submittedName>
</protein>
<feature type="compositionally biased region" description="Low complexity" evidence="1">
    <location>
        <begin position="685"/>
        <end position="697"/>
    </location>
</feature>
<dbReference type="VEuPathDB" id="PlasmoDB:PRG01_0628500"/>
<reference evidence="3" key="1">
    <citation type="submission" date="2014-01" db="EMBL/GenBank/DDBJ databases">
        <authorList>
            <person name="Aslett M."/>
        </authorList>
    </citation>
    <scope>NUCLEOTIDE SEQUENCE</scope>
    <source>
        <strain evidence="3">CDC</strain>
    </source>
</reference>
<proteinExistence type="predicted"/>
<dbReference type="VEuPathDB" id="PlasmoDB:PRCDC_0627300"/>
<name>A0A060RPX6_PLARE</name>
<dbReference type="PROSITE" id="PS51286">
    <property type="entry name" value="RAP"/>
    <property type="match status" value="1"/>
</dbReference>
<evidence type="ECO:0000313" key="3">
    <source>
        <dbReference type="EMBL" id="CDO63473.1"/>
    </source>
</evidence>
<dbReference type="EMBL" id="HG810767">
    <property type="protein sequence ID" value="CDO63473.1"/>
    <property type="molecule type" value="Genomic_DNA"/>
</dbReference>
<feature type="compositionally biased region" description="Basic and acidic residues" evidence="1">
    <location>
        <begin position="663"/>
        <end position="682"/>
    </location>
</feature>
<evidence type="ECO:0000259" key="2">
    <source>
        <dbReference type="PROSITE" id="PS51286"/>
    </source>
</evidence>
<organism evidence="3 4">
    <name type="scientific">Plasmodium reichenowi</name>
    <dbReference type="NCBI Taxonomy" id="5854"/>
    <lineage>
        <taxon>Eukaryota</taxon>
        <taxon>Sar</taxon>
        <taxon>Alveolata</taxon>
        <taxon>Apicomplexa</taxon>
        <taxon>Aconoidasida</taxon>
        <taxon>Haemosporida</taxon>
        <taxon>Plasmodiidae</taxon>
        <taxon>Plasmodium</taxon>
        <taxon>Plasmodium (Laverania)</taxon>
    </lineage>
</organism>
<keyword evidence="4" id="KW-1185">Reference proteome</keyword>
<dbReference type="SMART" id="SM00952">
    <property type="entry name" value="RAP"/>
    <property type="match status" value="1"/>
</dbReference>
<evidence type="ECO:0000313" key="4">
    <source>
        <dbReference type="Proteomes" id="UP000027581"/>
    </source>
</evidence>
<reference evidence="3" key="2">
    <citation type="submission" date="2014-05" db="EMBL/GenBank/DDBJ databases">
        <title>The genome sequences of chimpanzee malaria parasites reveal the path to human adaptation.</title>
        <authorList>
            <person name="Otto T.D."/>
            <person name="Rayner J.C."/>
            <person name="Boehme U."/>
            <person name="Pain A."/>
            <person name="Spottiswoode N."/>
            <person name="Sanders M."/>
            <person name="Quail M."/>
            <person name="Ollomo B."/>
            <person name="Renaud F."/>
            <person name="Thomas A.W."/>
            <person name="Prugnolle F."/>
            <person name="Conway D.J."/>
            <person name="Newbold C."/>
            <person name="Berriman M."/>
        </authorList>
    </citation>
    <scope>NUCLEOTIDE SEQUENCE [LARGE SCALE GENOMIC DNA]</scope>
    <source>
        <strain evidence="3">CDC</strain>
    </source>
</reference>